<evidence type="ECO:0000256" key="1">
    <source>
        <dbReference type="ARBA" id="ARBA00022630"/>
    </source>
</evidence>
<evidence type="ECO:0000313" key="7">
    <source>
        <dbReference type="EMBL" id="NEC61185.1"/>
    </source>
</evidence>
<keyword evidence="2" id="KW-0288">FMN</keyword>
<dbReference type="EMBL" id="JAAGNC010000189">
    <property type="protein sequence ID" value="NEC61185.1"/>
    <property type="molecule type" value="Genomic_DNA"/>
</dbReference>
<evidence type="ECO:0000256" key="3">
    <source>
        <dbReference type="ARBA" id="ARBA00023002"/>
    </source>
</evidence>
<dbReference type="NCBIfam" id="TIGR03860">
    <property type="entry name" value="FMN_nitrolo"/>
    <property type="match status" value="1"/>
</dbReference>
<dbReference type="InterPro" id="IPR036661">
    <property type="entry name" value="Luciferase-like_sf"/>
</dbReference>
<accession>A0ABX0C020</accession>
<feature type="domain" description="Luciferase-like" evidence="6">
    <location>
        <begin position="25"/>
        <end position="383"/>
    </location>
</feature>
<keyword evidence="4 7" id="KW-0503">Monooxygenase</keyword>
<dbReference type="SUPFAM" id="SSF51679">
    <property type="entry name" value="Bacterial luciferase-like"/>
    <property type="match status" value="1"/>
</dbReference>
<dbReference type="RefSeq" id="WP_067585036.1">
    <property type="nucleotide sequence ID" value="NZ_JAAGNC010000189.1"/>
</dbReference>
<protein>
    <submittedName>
        <fullName evidence="7">NtaA/DmoA family FMN-dependent monooxygenase</fullName>
        <ecNumber evidence="7">1.14.-.-</ecNumber>
    </submittedName>
</protein>
<dbReference type="Proteomes" id="UP000470404">
    <property type="component" value="Unassembled WGS sequence"/>
</dbReference>
<comment type="similarity">
    <text evidence="5">Belongs to the NtaA/SnaA/DszA monooxygenase family.</text>
</comment>
<dbReference type="InterPro" id="IPR051260">
    <property type="entry name" value="Diverse_substr_monoxygenases"/>
</dbReference>
<dbReference type="PANTHER" id="PTHR30011:SF16">
    <property type="entry name" value="C2H2 FINGER DOMAIN TRANSCRIPTION FACTOR (EUROFUNG)-RELATED"/>
    <property type="match status" value="1"/>
</dbReference>
<dbReference type="Pfam" id="PF00296">
    <property type="entry name" value="Bac_luciferase"/>
    <property type="match status" value="1"/>
</dbReference>
<dbReference type="CDD" id="cd01095">
    <property type="entry name" value="Nitrilotriacetate_monoxgenase"/>
    <property type="match status" value="1"/>
</dbReference>
<dbReference type="PIRSF" id="PIRSF000337">
    <property type="entry name" value="NTA_MOA"/>
    <property type="match status" value="1"/>
</dbReference>
<dbReference type="InterPro" id="IPR016215">
    <property type="entry name" value="NTA_MOA"/>
</dbReference>
<dbReference type="Gene3D" id="3.20.20.30">
    <property type="entry name" value="Luciferase-like domain"/>
    <property type="match status" value="1"/>
</dbReference>
<keyword evidence="8" id="KW-1185">Reference proteome</keyword>
<gene>
    <name evidence="7" type="ORF">G3I59_37705</name>
</gene>
<evidence type="ECO:0000256" key="5">
    <source>
        <dbReference type="ARBA" id="ARBA00033748"/>
    </source>
</evidence>
<name>A0ABX0C020_9PSEU</name>
<organism evidence="7 8">
    <name type="scientific">Amycolatopsis rubida</name>
    <dbReference type="NCBI Taxonomy" id="112413"/>
    <lineage>
        <taxon>Bacteria</taxon>
        <taxon>Bacillati</taxon>
        <taxon>Actinomycetota</taxon>
        <taxon>Actinomycetes</taxon>
        <taxon>Pseudonocardiales</taxon>
        <taxon>Pseudonocardiaceae</taxon>
        <taxon>Amycolatopsis</taxon>
    </lineage>
</organism>
<keyword evidence="1" id="KW-0285">Flavoprotein</keyword>
<evidence type="ECO:0000256" key="4">
    <source>
        <dbReference type="ARBA" id="ARBA00023033"/>
    </source>
</evidence>
<comment type="caution">
    <text evidence="7">The sequence shown here is derived from an EMBL/GenBank/DDBJ whole genome shotgun (WGS) entry which is preliminary data.</text>
</comment>
<dbReference type="PANTHER" id="PTHR30011">
    <property type="entry name" value="ALKANESULFONATE MONOOXYGENASE-RELATED"/>
    <property type="match status" value="1"/>
</dbReference>
<sequence>MTRKMRLIAYMKTGPTALHSGGWRHPEATLHDIFDPVRYEQIAQVLEGAKFDGAFFADLFGVADTYQGLEMFIRSGGQNSYLDPMTVIPLMARVTSRLGLGATISTSFHNAFHIARSLASLDMLSGGRIAWNVVTSTNDLEAANAGMEGMLPHGERYDRADEVLEACFALWNTWDPDPFVFDKERGRFGDPEKVNYANYEGKWIKTRGPLPTPRSPQGRPVVMQAGSSDRGREFAARWAELIFTPPYDRATMQAFSDDMRQRMAAAGRDPRSCKILPAVTPILGETESIAQERADYLDSLQHQEYDLAYASLSAGADLSKTKTAEELAKARGNQGTRGGTDRLIQIAEKSGVTLAEAAAKKSRGKALVGTPASVADALQDLFESEACDGFVIMPTTFPTSHEQFCRSVVPELQRRGVFRTEYSAATLRDNLFD</sequence>
<keyword evidence="3 7" id="KW-0560">Oxidoreductase</keyword>
<proteinExistence type="inferred from homology"/>
<evidence type="ECO:0000259" key="6">
    <source>
        <dbReference type="Pfam" id="PF00296"/>
    </source>
</evidence>
<evidence type="ECO:0000313" key="8">
    <source>
        <dbReference type="Proteomes" id="UP000470404"/>
    </source>
</evidence>
<reference evidence="7 8" key="1">
    <citation type="submission" date="2020-01" db="EMBL/GenBank/DDBJ databases">
        <title>Insect and environment-associated Actinomycetes.</title>
        <authorList>
            <person name="Currrie C."/>
            <person name="Chevrette M."/>
            <person name="Carlson C."/>
            <person name="Stubbendieck R."/>
            <person name="Wendt-Pienkowski E."/>
        </authorList>
    </citation>
    <scope>NUCLEOTIDE SEQUENCE [LARGE SCALE GENOMIC DNA]</scope>
    <source>
        <strain evidence="7 8">SID8386</strain>
    </source>
</reference>
<dbReference type="GO" id="GO:0004497">
    <property type="term" value="F:monooxygenase activity"/>
    <property type="evidence" value="ECO:0007669"/>
    <property type="project" value="UniProtKB-KW"/>
</dbReference>
<dbReference type="EC" id="1.14.-.-" evidence="7"/>
<evidence type="ECO:0000256" key="2">
    <source>
        <dbReference type="ARBA" id="ARBA00022643"/>
    </source>
</evidence>
<dbReference type="InterPro" id="IPR011251">
    <property type="entry name" value="Luciferase-like_dom"/>
</dbReference>